<comment type="caution">
    <text evidence="2">The sequence shown here is derived from an EMBL/GenBank/DDBJ whole genome shotgun (WGS) entry which is preliminary data.</text>
</comment>
<accession>A0A427XD78</accession>
<proteinExistence type="predicted"/>
<dbReference type="AlphaFoldDB" id="A0A427XD78"/>
<feature type="region of interest" description="Disordered" evidence="1">
    <location>
        <begin position="19"/>
        <end position="42"/>
    </location>
</feature>
<gene>
    <name evidence="2" type="ORF">EHS24_005203</name>
</gene>
<reference evidence="2 3" key="1">
    <citation type="submission" date="2018-11" db="EMBL/GenBank/DDBJ databases">
        <title>Genome sequence of Apiotrichum porosum DSM 27194.</title>
        <authorList>
            <person name="Aliyu H."/>
            <person name="Gorte O."/>
            <person name="Ochsenreither K."/>
        </authorList>
    </citation>
    <scope>NUCLEOTIDE SEQUENCE [LARGE SCALE GENOMIC DNA]</scope>
    <source>
        <strain evidence="2 3">DSM 27194</strain>
    </source>
</reference>
<protein>
    <submittedName>
        <fullName evidence="2">Uncharacterized protein</fullName>
    </submittedName>
</protein>
<evidence type="ECO:0000256" key="1">
    <source>
        <dbReference type="SAM" id="MobiDB-lite"/>
    </source>
</evidence>
<dbReference type="GeneID" id="39589746"/>
<sequence>MDGSKVTLKISSRSTITKLQAPVRFGRGPQGSGFPGRRRRSWSDERVLDRPLAALADNPAGLSFNAVKSVIKSLDSVHPEGITLLGSFIGPKAAPLSNSSTPPLPASSNLSTNFFGSHASSRSLPCASVYSRFRATSCVL</sequence>
<dbReference type="EMBL" id="RSCE01000020">
    <property type="protein sequence ID" value="RSH76806.1"/>
    <property type="molecule type" value="Genomic_DNA"/>
</dbReference>
<evidence type="ECO:0000313" key="3">
    <source>
        <dbReference type="Proteomes" id="UP000279236"/>
    </source>
</evidence>
<keyword evidence="3" id="KW-1185">Reference proteome</keyword>
<evidence type="ECO:0000313" key="2">
    <source>
        <dbReference type="EMBL" id="RSH76806.1"/>
    </source>
</evidence>
<dbReference type="Proteomes" id="UP000279236">
    <property type="component" value="Unassembled WGS sequence"/>
</dbReference>
<organism evidence="2 3">
    <name type="scientific">Apiotrichum porosum</name>
    <dbReference type="NCBI Taxonomy" id="105984"/>
    <lineage>
        <taxon>Eukaryota</taxon>
        <taxon>Fungi</taxon>
        <taxon>Dikarya</taxon>
        <taxon>Basidiomycota</taxon>
        <taxon>Agaricomycotina</taxon>
        <taxon>Tremellomycetes</taxon>
        <taxon>Trichosporonales</taxon>
        <taxon>Trichosporonaceae</taxon>
        <taxon>Apiotrichum</taxon>
    </lineage>
</organism>
<name>A0A427XD78_9TREE</name>
<dbReference type="RefSeq" id="XP_028471953.1">
    <property type="nucleotide sequence ID" value="XM_028620737.1"/>
</dbReference>